<comment type="caution">
    <text evidence="2">The sequence shown here is derived from an EMBL/GenBank/DDBJ whole genome shotgun (WGS) entry which is preliminary data.</text>
</comment>
<dbReference type="Proteomes" id="UP001500051">
    <property type="component" value="Unassembled WGS sequence"/>
</dbReference>
<dbReference type="Pfam" id="PF03729">
    <property type="entry name" value="DUF308"/>
    <property type="match status" value="2"/>
</dbReference>
<accession>A0ABP7CJ48</accession>
<feature type="transmembrane region" description="Helical" evidence="1">
    <location>
        <begin position="20"/>
        <end position="40"/>
    </location>
</feature>
<keyword evidence="1" id="KW-0812">Transmembrane</keyword>
<feature type="transmembrane region" description="Helical" evidence="1">
    <location>
        <begin position="103"/>
        <end position="122"/>
    </location>
</feature>
<evidence type="ECO:0000313" key="2">
    <source>
        <dbReference type="EMBL" id="GAA3689872.1"/>
    </source>
</evidence>
<proteinExistence type="predicted"/>
<evidence type="ECO:0000256" key="1">
    <source>
        <dbReference type="SAM" id="Phobius"/>
    </source>
</evidence>
<name>A0ABP7CJ48_9ACTN</name>
<keyword evidence="1" id="KW-1133">Transmembrane helix</keyword>
<dbReference type="PANTHER" id="PTHR34989">
    <property type="entry name" value="PROTEIN HDED"/>
    <property type="match status" value="1"/>
</dbReference>
<feature type="transmembrane region" description="Helical" evidence="1">
    <location>
        <begin position="46"/>
        <end position="65"/>
    </location>
</feature>
<evidence type="ECO:0000313" key="3">
    <source>
        <dbReference type="Proteomes" id="UP001500051"/>
    </source>
</evidence>
<keyword evidence="1" id="KW-0472">Membrane</keyword>
<dbReference type="InterPro" id="IPR005325">
    <property type="entry name" value="DUF308_memb"/>
</dbReference>
<keyword evidence="3" id="KW-1185">Reference proteome</keyword>
<feature type="transmembrane region" description="Helical" evidence="1">
    <location>
        <begin position="160"/>
        <end position="181"/>
    </location>
</feature>
<dbReference type="InterPro" id="IPR052712">
    <property type="entry name" value="Acid_resist_chaperone_HdeD"/>
</dbReference>
<feature type="transmembrane region" description="Helical" evidence="1">
    <location>
        <begin position="134"/>
        <end position="154"/>
    </location>
</feature>
<dbReference type="RefSeq" id="WP_344810286.1">
    <property type="nucleotide sequence ID" value="NZ_BAAAYX010000002.1"/>
</dbReference>
<sequence>MSTLSNNPISTQYAEIARGAWIWAVVRGALAIVFGIVALVSPITTAVVLAIVIGVFAVVDGIVDLVDAIRHRGSPGVGLRVFLGVVSLLFGIIILVWPGKTLGFMVVLIAIWSILIGLLQIVANVSIRKDAPGAWVWGAVSGALGLIFGIVVLFNLGIGLVALIWLIGIWAIVFGLALIVLGVQVRKASTAVTAG</sequence>
<protein>
    <submittedName>
        <fullName evidence="2">HdeD family acid-resistance protein</fullName>
    </submittedName>
</protein>
<reference evidence="3" key="1">
    <citation type="journal article" date="2019" name="Int. J. Syst. Evol. Microbiol.">
        <title>The Global Catalogue of Microorganisms (GCM) 10K type strain sequencing project: providing services to taxonomists for standard genome sequencing and annotation.</title>
        <authorList>
            <consortium name="The Broad Institute Genomics Platform"/>
            <consortium name="The Broad Institute Genome Sequencing Center for Infectious Disease"/>
            <person name="Wu L."/>
            <person name="Ma J."/>
        </authorList>
    </citation>
    <scope>NUCLEOTIDE SEQUENCE [LARGE SCALE GENOMIC DNA]</scope>
    <source>
        <strain evidence="3">JCM 16548</strain>
    </source>
</reference>
<feature type="transmembrane region" description="Helical" evidence="1">
    <location>
        <begin position="77"/>
        <end position="97"/>
    </location>
</feature>
<organism evidence="2 3">
    <name type="scientific">Microlunatus aurantiacus</name>
    <dbReference type="NCBI Taxonomy" id="446786"/>
    <lineage>
        <taxon>Bacteria</taxon>
        <taxon>Bacillati</taxon>
        <taxon>Actinomycetota</taxon>
        <taxon>Actinomycetes</taxon>
        <taxon>Propionibacteriales</taxon>
        <taxon>Propionibacteriaceae</taxon>
        <taxon>Microlunatus</taxon>
    </lineage>
</organism>
<dbReference type="EMBL" id="BAAAYX010000002">
    <property type="protein sequence ID" value="GAA3689872.1"/>
    <property type="molecule type" value="Genomic_DNA"/>
</dbReference>
<gene>
    <name evidence="2" type="ORF">GCM10022204_00790</name>
</gene>
<dbReference type="PANTHER" id="PTHR34989:SF1">
    <property type="entry name" value="PROTEIN HDED"/>
    <property type="match status" value="1"/>
</dbReference>